<dbReference type="SUPFAM" id="SSF48452">
    <property type="entry name" value="TPR-like"/>
    <property type="match status" value="1"/>
</dbReference>
<dbReference type="SMART" id="SM00028">
    <property type="entry name" value="TPR"/>
    <property type="match status" value="2"/>
</dbReference>
<dbReference type="Proteomes" id="UP000634647">
    <property type="component" value="Unassembled WGS sequence"/>
</dbReference>
<evidence type="ECO:0000256" key="2">
    <source>
        <dbReference type="SAM" id="MobiDB-lite"/>
    </source>
</evidence>
<dbReference type="EMBL" id="BNAB01000018">
    <property type="protein sequence ID" value="GHE04695.1"/>
    <property type="molecule type" value="Genomic_DNA"/>
</dbReference>
<dbReference type="AlphaFoldDB" id="A0AAN4UUW4"/>
<evidence type="ECO:0000313" key="4">
    <source>
        <dbReference type="EMBL" id="SDX47129.1"/>
    </source>
</evidence>
<keyword evidence="1" id="KW-0802">TPR repeat</keyword>
<dbReference type="Proteomes" id="UP000199541">
    <property type="component" value="Unassembled WGS sequence"/>
</dbReference>
<name>A0AAN4UUW4_9RHOB</name>
<sequence>MPPYHPGRALLLACLPLLLTACQMDQGGLQPLYRGVKPPAGTPRVHKAVDGLVVGRRLMAAGQYDLALRAYYRAASEDGLSPELLSAMGAANIRLGRLNQAELVLRQALKMDPNFIPALNNLGVVLMAQGKYPEARLVFRKAFALDSGKSNEIRENLRLAIAKSEKSAYHPPRNDNKYSLVRQGHGKYQLLPNEKPAGSPGSKLGQEQ</sequence>
<dbReference type="EMBL" id="FNOB01000017">
    <property type="protein sequence ID" value="SDX47129.1"/>
    <property type="molecule type" value="Genomic_DNA"/>
</dbReference>
<feature type="repeat" description="TPR" evidence="1">
    <location>
        <begin position="116"/>
        <end position="149"/>
    </location>
</feature>
<dbReference type="PROSITE" id="PS50005">
    <property type="entry name" value="TPR"/>
    <property type="match status" value="2"/>
</dbReference>
<dbReference type="InterPro" id="IPR019734">
    <property type="entry name" value="TPR_rpt"/>
</dbReference>
<evidence type="ECO:0000256" key="1">
    <source>
        <dbReference type="PROSITE-ProRule" id="PRU00339"/>
    </source>
</evidence>
<comment type="caution">
    <text evidence="3">The sequence shown here is derived from an EMBL/GenBank/DDBJ whole genome shotgun (WGS) entry which is preliminary data.</text>
</comment>
<dbReference type="InterPro" id="IPR011990">
    <property type="entry name" value="TPR-like_helical_dom_sf"/>
</dbReference>
<dbReference type="PANTHER" id="PTHR12558:SF33">
    <property type="entry name" value="BLL7664 PROTEIN"/>
    <property type="match status" value="1"/>
</dbReference>
<dbReference type="Gene3D" id="1.25.40.10">
    <property type="entry name" value="Tetratricopeptide repeat domain"/>
    <property type="match status" value="1"/>
</dbReference>
<reference evidence="4 5" key="2">
    <citation type="submission" date="2016-10" db="EMBL/GenBank/DDBJ databases">
        <authorList>
            <person name="Varghese N."/>
            <person name="Submissions S."/>
        </authorList>
    </citation>
    <scope>NUCLEOTIDE SEQUENCE [LARGE SCALE GENOMIC DNA]</scope>
    <source>
        <strain evidence="4 5">DSM 24802</strain>
    </source>
</reference>
<evidence type="ECO:0000313" key="5">
    <source>
        <dbReference type="Proteomes" id="UP000199541"/>
    </source>
</evidence>
<feature type="compositionally biased region" description="Basic and acidic residues" evidence="2">
    <location>
        <begin position="166"/>
        <end position="176"/>
    </location>
</feature>
<reference evidence="3" key="1">
    <citation type="journal article" date="2014" name="Int. J. Syst. Evol. Microbiol.">
        <title>Complete genome sequence of Corynebacterium casei LMG S-19264T (=DSM 44701T), isolated from a smear-ripened cheese.</title>
        <authorList>
            <consortium name="US DOE Joint Genome Institute (JGI-PGF)"/>
            <person name="Walter F."/>
            <person name="Albersmeier A."/>
            <person name="Kalinowski J."/>
            <person name="Ruckert C."/>
        </authorList>
    </citation>
    <scope>NUCLEOTIDE SEQUENCE</scope>
    <source>
        <strain evidence="3">CGMCC 1.10859</strain>
    </source>
</reference>
<reference evidence="3" key="3">
    <citation type="submission" date="2023-06" db="EMBL/GenBank/DDBJ databases">
        <authorList>
            <person name="Sun Q."/>
            <person name="Zhou Y."/>
        </authorList>
    </citation>
    <scope>NUCLEOTIDE SEQUENCE</scope>
    <source>
        <strain evidence="3">CGMCC 1.10859</strain>
    </source>
</reference>
<organism evidence="3 6">
    <name type="scientific">Allgaiera indica</name>
    <dbReference type="NCBI Taxonomy" id="765699"/>
    <lineage>
        <taxon>Bacteria</taxon>
        <taxon>Pseudomonadati</taxon>
        <taxon>Pseudomonadota</taxon>
        <taxon>Alphaproteobacteria</taxon>
        <taxon>Rhodobacterales</taxon>
        <taxon>Paracoccaceae</taxon>
        <taxon>Allgaiera</taxon>
    </lineage>
</organism>
<proteinExistence type="predicted"/>
<protein>
    <submittedName>
        <fullName evidence="4">Tetratricopeptide repeat-containing protein</fullName>
    </submittedName>
</protein>
<gene>
    <name evidence="3" type="ORF">GCM10008024_32770</name>
    <name evidence="4" type="ORF">SAMN05444006_11723</name>
</gene>
<feature type="region of interest" description="Disordered" evidence="2">
    <location>
        <begin position="166"/>
        <end position="208"/>
    </location>
</feature>
<evidence type="ECO:0000313" key="6">
    <source>
        <dbReference type="Proteomes" id="UP000634647"/>
    </source>
</evidence>
<dbReference type="PANTHER" id="PTHR12558">
    <property type="entry name" value="CELL DIVISION CYCLE 16,23,27"/>
    <property type="match status" value="1"/>
</dbReference>
<accession>A0AAN4UUW4</accession>
<feature type="repeat" description="TPR" evidence="1">
    <location>
        <begin position="82"/>
        <end position="115"/>
    </location>
</feature>
<keyword evidence="5" id="KW-1185">Reference proteome</keyword>
<dbReference type="Pfam" id="PF14559">
    <property type="entry name" value="TPR_19"/>
    <property type="match status" value="1"/>
</dbReference>
<evidence type="ECO:0000313" key="3">
    <source>
        <dbReference type="EMBL" id="GHE04695.1"/>
    </source>
</evidence>